<proteinExistence type="predicted"/>
<dbReference type="Gene3D" id="1.10.10.10">
    <property type="entry name" value="Winged helix-like DNA-binding domain superfamily/Winged helix DNA-binding domain"/>
    <property type="match status" value="1"/>
</dbReference>
<keyword evidence="1" id="KW-0175">Coiled coil</keyword>
<dbReference type="InterPro" id="IPR010921">
    <property type="entry name" value="Trp_repressor/repl_initiator"/>
</dbReference>
<dbReference type="EMBL" id="CP000705">
    <property type="protein sequence ID" value="ABQ83894.1"/>
    <property type="molecule type" value="Genomic_DNA"/>
</dbReference>
<dbReference type="InterPro" id="IPR036388">
    <property type="entry name" value="WH-like_DNA-bd_sf"/>
</dbReference>
<evidence type="ECO:0000256" key="1">
    <source>
        <dbReference type="SAM" id="Coils"/>
    </source>
</evidence>
<dbReference type="InterPro" id="IPR055247">
    <property type="entry name" value="InsJ-like_HTH"/>
</dbReference>
<dbReference type="KEGG" id="lre:Lreu_1655"/>
<evidence type="ECO:0000313" key="4">
    <source>
        <dbReference type="Proteomes" id="UP000001991"/>
    </source>
</evidence>
<evidence type="ECO:0000313" key="3">
    <source>
        <dbReference type="EMBL" id="ABQ83894.1"/>
    </source>
</evidence>
<dbReference type="GO" id="GO:0043565">
    <property type="term" value="F:sequence-specific DNA binding"/>
    <property type="evidence" value="ECO:0007669"/>
    <property type="project" value="InterPro"/>
</dbReference>
<accession>A5VM20</accession>
<reference evidence="4" key="1">
    <citation type="journal article" date="2011" name="PLoS Genet.">
        <title>The evolution of host specialization in the vertebrate gut symbiont Lactobacillus reuteri.</title>
        <authorList>
            <person name="Frese S.A."/>
            <person name="Benson A.K."/>
            <person name="Tannock G.W."/>
            <person name="Loach D.M."/>
            <person name="Kim J."/>
            <person name="Zhang M."/>
            <person name="Oh P.L."/>
            <person name="Heng N.C."/>
            <person name="Patil P.B."/>
            <person name="Juge N."/>
            <person name="Mackenzie D.A."/>
            <person name="Pearson B.M."/>
            <person name="Lapidus A."/>
            <person name="Dalin E."/>
            <person name="Tice H."/>
            <person name="Goltsman E."/>
            <person name="Land M."/>
            <person name="Hauser L."/>
            <person name="Ivanova N."/>
            <person name="Kyrpides N.C."/>
            <person name="Walter J."/>
        </authorList>
    </citation>
    <scope>NUCLEOTIDE SEQUENCE [LARGE SCALE GENOMIC DNA]</scope>
    <source>
        <strain evidence="4">DSM 20016</strain>
    </source>
</reference>
<keyword evidence="4" id="KW-1185">Reference proteome</keyword>
<organism evidence="3 4">
    <name type="scientific">Limosilactobacillus reuteri (strain DSM 20016)</name>
    <name type="common">Lactobacillus reuteri</name>
    <dbReference type="NCBI Taxonomy" id="557436"/>
    <lineage>
        <taxon>Bacteria</taxon>
        <taxon>Bacillati</taxon>
        <taxon>Bacillota</taxon>
        <taxon>Bacilli</taxon>
        <taxon>Lactobacillales</taxon>
        <taxon>Lactobacillaceae</taxon>
        <taxon>Limosilactobacillus</taxon>
    </lineage>
</organism>
<dbReference type="AlphaFoldDB" id="A5VM20"/>
<dbReference type="Pfam" id="PF13518">
    <property type="entry name" value="HTH_28"/>
    <property type="match status" value="1"/>
</dbReference>
<evidence type="ECO:0000259" key="2">
    <source>
        <dbReference type="Pfam" id="PF13518"/>
    </source>
</evidence>
<gene>
    <name evidence="3" type="ordered locus">Lreu_1655</name>
</gene>
<sequence length="118" mass="14232">MSGRKTDFEERLTIIEELIKHDVNYNWAVEKYHISYQQVYGWYQKYRKSGNDPESLRDRRGKAKPEEKWLEVDRLKAENRLLRAQLEKQEMEIAFAKKLTEIRNREVEKDSGTKPSKN</sequence>
<protein>
    <recommendedName>
        <fullName evidence="2">Insertion element IS150 protein InsJ-like helix-turn-helix domain-containing protein</fullName>
    </recommendedName>
</protein>
<name>A5VM20_LIMRD</name>
<dbReference type="STRING" id="557436.Lreu_1655"/>
<dbReference type="Proteomes" id="UP000001991">
    <property type="component" value="Chromosome"/>
</dbReference>
<dbReference type="eggNOG" id="COG2963">
    <property type="taxonomic scope" value="Bacteria"/>
</dbReference>
<feature type="coiled-coil region" evidence="1">
    <location>
        <begin position="72"/>
        <end position="99"/>
    </location>
</feature>
<feature type="domain" description="Insertion element IS150 protein InsJ-like helix-turn-helix" evidence="2">
    <location>
        <begin position="10"/>
        <end position="63"/>
    </location>
</feature>
<dbReference type="HOGENOM" id="CLU_027402_17_3_9"/>
<dbReference type="SUPFAM" id="SSF48295">
    <property type="entry name" value="TrpR-like"/>
    <property type="match status" value="1"/>
</dbReference>